<proteinExistence type="predicted"/>
<feature type="domain" description="PepSY" evidence="3">
    <location>
        <begin position="152"/>
        <end position="207"/>
    </location>
</feature>
<feature type="signal peptide" evidence="2">
    <location>
        <begin position="1"/>
        <end position="23"/>
    </location>
</feature>
<dbReference type="Pfam" id="PF03413">
    <property type="entry name" value="PepSY"/>
    <property type="match status" value="1"/>
</dbReference>
<sequence>MRRIALLFSVLCLLLAGCGRTTGQIPSDPPQGSSAADQAPQETASGTAQPEILPDDEIPDSSKPSGSSQPADAEIDQDAALALAMENAGVPEKDAYNVKVERDRENDIPIFQVEFETQYGDYDFEIAIADGTIIGADYEVDEEWLDRLGGSPVTLEEAKQVVQSKVPGSSAENVRMREESGDGRGRFEGELFHDGVKYEFEIDPKTGIIFDWNADLRE</sequence>
<organism evidence="4 5">
    <name type="scientific">Ruthenibacterium intestinale</name>
    <dbReference type="NCBI Taxonomy" id="3133163"/>
    <lineage>
        <taxon>Bacteria</taxon>
        <taxon>Bacillati</taxon>
        <taxon>Bacillota</taxon>
        <taxon>Clostridia</taxon>
        <taxon>Eubacteriales</taxon>
        <taxon>Oscillospiraceae</taxon>
        <taxon>Ruthenibacterium</taxon>
    </lineage>
</organism>
<evidence type="ECO:0000259" key="3">
    <source>
        <dbReference type="Pfam" id="PF03413"/>
    </source>
</evidence>
<accession>A0ABV1GGZ5</accession>
<protein>
    <submittedName>
        <fullName evidence="4">PepSY domain-containing protein</fullName>
    </submittedName>
</protein>
<dbReference type="Proteomes" id="UP001477672">
    <property type="component" value="Unassembled WGS sequence"/>
</dbReference>
<dbReference type="RefSeq" id="WP_349216580.1">
    <property type="nucleotide sequence ID" value="NZ_JBBMFA010000101.1"/>
</dbReference>
<feature type="chain" id="PRO_5047222144" evidence="2">
    <location>
        <begin position="24"/>
        <end position="218"/>
    </location>
</feature>
<reference evidence="4 5" key="1">
    <citation type="submission" date="2024-03" db="EMBL/GenBank/DDBJ databases">
        <title>Human intestinal bacterial collection.</title>
        <authorList>
            <person name="Pauvert C."/>
            <person name="Hitch T.C.A."/>
            <person name="Clavel T."/>
        </authorList>
    </citation>
    <scope>NUCLEOTIDE SEQUENCE [LARGE SCALE GENOMIC DNA]</scope>
    <source>
        <strain evidence="4 5">CLA-JM-H11</strain>
    </source>
</reference>
<feature type="compositionally biased region" description="Basic and acidic residues" evidence="1">
    <location>
        <begin position="174"/>
        <end position="187"/>
    </location>
</feature>
<dbReference type="EMBL" id="JBBMFA010000101">
    <property type="protein sequence ID" value="MEQ2521039.1"/>
    <property type="molecule type" value="Genomic_DNA"/>
</dbReference>
<dbReference type="PROSITE" id="PS51257">
    <property type="entry name" value="PROKAR_LIPOPROTEIN"/>
    <property type="match status" value="1"/>
</dbReference>
<evidence type="ECO:0000313" key="5">
    <source>
        <dbReference type="Proteomes" id="UP001477672"/>
    </source>
</evidence>
<evidence type="ECO:0000256" key="2">
    <source>
        <dbReference type="SAM" id="SignalP"/>
    </source>
</evidence>
<comment type="caution">
    <text evidence="4">The sequence shown here is derived from an EMBL/GenBank/DDBJ whole genome shotgun (WGS) entry which is preliminary data.</text>
</comment>
<name>A0ABV1GGZ5_9FIRM</name>
<evidence type="ECO:0000256" key="1">
    <source>
        <dbReference type="SAM" id="MobiDB-lite"/>
    </source>
</evidence>
<feature type="compositionally biased region" description="Polar residues" evidence="1">
    <location>
        <begin position="24"/>
        <end position="48"/>
    </location>
</feature>
<keyword evidence="5" id="KW-1185">Reference proteome</keyword>
<evidence type="ECO:0000313" key="4">
    <source>
        <dbReference type="EMBL" id="MEQ2521039.1"/>
    </source>
</evidence>
<feature type="region of interest" description="Disordered" evidence="1">
    <location>
        <begin position="24"/>
        <end position="76"/>
    </location>
</feature>
<gene>
    <name evidence="4" type="ORF">WMO24_11465</name>
</gene>
<dbReference type="InterPro" id="IPR025711">
    <property type="entry name" value="PepSY"/>
</dbReference>
<dbReference type="Gene3D" id="3.10.450.40">
    <property type="match status" value="2"/>
</dbReference>
<keyword evidence="2" id="KW-0732">Signal</keyword>
<feature type="region of interest" description="Disordered" evidence="1">
    <location>
        <begin position="166"/>
        <end position="187"/>
    </location>
</feature>